<dbReference type="Proteomes" id="UP000790347">
    <property type="component" value="Unassembled WGS sequence"/>
</dbReference>
<evidence type="ECO:0000313" key="1">
    <source>
        <dbReference type="EMBL" id="KAH9522376.1"/>
    </source>
</evidence>
<gene>
    <name evidence="1" type="ORF">DERF_005955</name>
</gene>
<proteinExistence type="predicted"/>
<dbReference type="AlphaFoldDB" id="A0A922I5A6"/>
<sequence>MKMSTFIMFRVIYLIIIIIDFINCKHHLLNKQKSNCNDQNLLKFDRNIMKIMTIGKMGRKFPANIDEVRSYCRETTEMTRYVEKVTNECFSIENGNIAKLFIFGLKRMTRQMCSKRKNRRLTLMLANAACHNRIVSNDKCLAIVTNQTKNLIPLNIGKDKINFMCCYYVEMLRCEERFYSQLPCSQQEGRNAWIDLIRSMNEDSLNFACGDYNEQTDRCDTINEPDFNRRNASIKIDKRFNSFMIAALELFDSLA</sequence>
<reference evidence="1" key="2">
    <citation type="journal article" date="2022" name="Res Sq">
        <title>Comparative Genomics Reveals Insights into the Divergent Evolution of Astigmatic Mites and Household Pest Adaptations.</title>
        <authorList>
            <person name="Xiong Q."/>
            <person name="Wan A.T.-Y."/>
            <person name="Liu X.-Y."/>
            <person name="Fung C.S.-H."/>
            <person name="Xiao X."/>
            <person name="Malainual N."/>
            <person name="Hou J."/>
            <person name="Wang L."/>
            <person name="Wang M."/>
            <person name="Yang K."/>
            <person name="Cui Y."/>
            <person name="Leung E."/>
            <person name="Nong W."/>
            <person name="Shin S.-K."/>
            <person name="Au S."/>
            <person name="Jeong K.Y."/>
            <person name="Chew F.T."/>
            <person name="Hui J."/>
            <person name="Leung T.F."/>
            <person name="Tungtrongchitr A."/>
            <person name="Zhong N."/>
            <person name="Liu Z."/>
            <person name="Tsui S."/>
        </authorList>
    </citation>
    <scope>NUCLEOTIDE SEQUENCE</scope>
    <source>
        <strain evidence="1">Derf</strain>
        <tissue evidence="1">Whole organism</tissue>
    </source>
</reference>
<name>A0A922I5A6_DERFA</name>
<keyword evidence="2" id="KW-1185">Reference proteome</keyword>
<reference evidence="1" key="1">
    <citation type="submission" date="2013-05" db="EMBL/GenBank/DDBJ databases">
        <authorList>
            <person name="Yim A.K.Y."/>
            <person name="Chan T.F."/>
            <person name="Ji K.M."/>
            <person name="Liu X.Y."/>
            <person name="Zhou J.W."/>
            <person name="Li R.Q."/>
            <person name="Yang K.Y."/>
            <person name="Li J."/>
            <person name="Li M."/>
            <person name="Law P.T.W."/>
            <person name="Wu Y.L."/>
            <person name="Cai Z.L."/>
            <person name="Qin H."/>
            <person name="Bao Y."/>
            <person name="Leung R.K.K."/>
            <person name="Ng P.K.S."/>
            <person name="Zou J."/>
            <person name="Zhong X.J."/>
            <person name="Ran P.X."/>
            <person name="Zhong N.S."/>
            <person name="Liu Z.G."/>
            <person name="Tsui S.K.W."/>
        </authorList>
    </citation>
    <scope>NUCLEOTIDE SEQUENCE</scope>
    <source>
        <strain evidence="1">Derf</strain>
        <tissue evidence="1">Whole organism</tissue>
    </source>
</reference>
<accession>A0A922I5A6</accession>
<protein>
    <submittedName>
        <fullName evidence="1">Uncharacterized protein</fullName>
    </submittedName>
</protein>
<dbReference type="EMBL" id="ASGP02000002">
    <property type="protein sequence ID" value="KAH9522376.1"/>
    <property type="molecule type" value="Genomic_DNA"/>
</dbReference>
<evidence type="ECO:0000313" key="2">
    <source>
        <dbReference type="Proteomes" id="UP000790347"/>
    </source>
</evidence>
<comment type="caution">
    <text evidence="1">The sequence shown here is derived from an EMBL/GenBank/DDBJ whole genome shotgun (WGS) entry which is preliminary data.</text>
</comment>
<organism evidence="1 2">
    <name type="scientific">Dermatophagoides farinae</name>
    <name type="common">American house dust mite</name>
    <dbReference type="NCBI Taxonomy" id="6954"/>
    <lineage>
        <taxon>Eukaryota</taxon>
        <taxon>Metazoa</taxon>
        <taxon>Ecdysozoa</taxon>
        <taxon>Arthropoda</taxon>
        <taxon>Chelicerata</taxon>
        <taxon>Arachnida</taxon>
        <taxon>Acari</taxon>
        <taxon>Acariformes</taxon>
        <taxon>Sarcoptiformes</taxon>
        <taxon>Astigmata</taxon>
        <taxon>Psoroptidia</taxon>
        <taxon>Analgoidea</taxon>
        <taxon>Pyroglyphidae</taxon>
        <taxon>Dermatophagoidinae</taxon>
        <taxon>Dermatophagoides</taxon>
    </lineage>
</organism>